<evidence type="ECO:0000313" key="3">
    <source>
        <dbReference type="EMBL" id="MBB5843308.1"/>
    </source>
</evidence>
<feature type="transmembrane region" description="Helical" evidence="1">
    <location>
        <begin position="213"/>
        <end position="241"/>
    </location>
</feature>
<gene>
    <name evidence="3" type="ORF">HD599_001631</name>
</gene>
<sequence length="291" mass="30238">MSDNAHPLPAEGTAHGEPANWLVRSGRSVVNTALGARKHRTWRILAQAGLVFNGIVNLIIGSVAIAVAAGAGTEANRSGALAAIAETPVGRAALWVAAVGLAGLAVWQCTEAAALASPSRTKNIFRWLRDLSKAFGFLVVGAGVVVFASGGRTDTARATSRASEFLLESIGGAITLFAIGGIVIAVGVSSIVRGIRRTFLEEVRPLLGARRRIVQTVGIAGHVARGLGFTTIGLLVLYAALSDNPGQVGGLDHALRYLATLPSGIVVFVVIAVGLIAYGLYLFARARFMRR</sequence>
<accession>A0A841ALT1</accession>
<proteinExistence type="predicted"/>
<dbReference type="EMBL" id="JACHMJ010000001">
    <property type="protein sequence ID" value="MBB5843308.1"/>
    <property type="molecule type" value="Genomic_DNA"/>
</dbReference>
<feature type="transmembrane region" description="Helical" evidence="1">
    <location>
        <begin position="44"/>
        <end position="72"/>
    </location>
</feature>
<dbReference type="InterPro" id="IPR009597">
    <property type="entry name" value="DUF1206"/>
</dbReference>
<evidence type="ECO:0000313" key="4">
    <source>
        <dbReference type="Proteomes" id="UP000536685"/>
    </source>
</evidence>
<feature type="transmembrane region" description="Helical" evidence="1">
    <location>
        <begin position="92"/>
        <end position="110"/>
    </location>
</feature>
<evidence type="ECO:0000256" key="1">
    <source>
        <dbReference type="SAM" id="Phobius"/>
    </source>
</evidence>
<dbReference type="RefSeq" id="WP_184235827.1">
    <property type="nucleotide sequence ID" value="NZ_JACHMJ010000001.1"/>
</dbReference>
<feature type="transmembrane region" description="Helical" evidence="1">
    <location>
        <begin position="261"/>
        <end position="284"/>
    </location>
</feature>
<comment type="caution">
    <text evidence="3">The sequence shown here is derived from an EMBL/GenBank/DDBJ whole genome shotgun (WGS) entry which is preliminary data.</text>
</comment>
<keyword evidence="1" id="KW-1133">Transmembrane helix</keyword>
<feature type="transmembrane region" description="Helical" evidence="1">
    <location>
        <begin position="170"/>
        <end position="192"/>
    </location>
</feature>
<name>A0A841ALT1_9MICO</name>
<organism evidence="3 4">
    <name type="scientific">Conyzicola lurida</name>
    <dbReference type="NCBI Taxonomy" id="1172621"/>
    <lineage>
        <taxon>Bacteria</taxon>
        <taxon>Bacillati</taxon>
        <taxon>Actinomycetota</taxon>
        <taxon>Actinomycetes</taxon>
        <taxon>Micrococcales</taxon>
        <taxon>Microbacteriaceae</taxon>
        <taxon>Conyzicola</taxon>
    </lineage>
</organism>
<feature type="domain" description="DUF1206" evidence="2">
    <location>
        <begin position="48"/>
        <end position="113"/>
    </location>
</feature>
<keyword evidence="1" id="KW-0472">Membrane</keyword>
<keyword evidence="4" id="KW-1185">Reference proteome</keyword>
<protein>
    <recommendedName>
        <fullName evidence="2">DUF1206 domain-containing protein</fullName>
    </recommendedName>
</protein>
<feature type="transmembrane region" description="Helical" evidence="1">
    <location>
        <begin position="131"/>
        <end position="150"/>
    </location>
</feature>
<keyword evidence="1" id="KW-0812">Transmembrane</keyword>
<dbReference type="Pfam" id="PF06724">
    <property type="entry name" value="DUF1206"/>
    <property type="match status" value="2"/>
</dbReference>
<dbReference type="AlphaFoldDB" id="A0A841ALT1"/>
<dbReference type="Proteomes" id="UP000536685">
    <property type="component" value="Unassembled WGS sequence"/>
</dbReference>
<reference evidence="3 4" key="1">
    <citation type="submission" date="2020-08" db="EMBL/GenBank/DDBJ databases">
        <title>Sequencing the genomes of 1000 actinobacteria strains.</title>
        <authorList>
            <person name="Klenk H.-P."/>
        </authorList>
    </citation>
    <scope>NUCLEOTIDE SEQUENCE [LARGE SCALE GENOMIC DNA]</scope>
    <source>
        <strain evidence="3 4">DSM 105784</strain>
    </source>
</reference>
<feature type="domain" description="DUF1206" evidence="2">
    <location>
        <begin position="220"/>
        <end position="288"/>
    </location>
</feature>
<evidence type="ECO:0000259" key="2">
    <source>
        <dbReference type="Pfam" id="PF06724"/>
    </source>
</evidence>